<evidence type="ECO:0000259" key="9">
    <source>
        <dbReference type="PROSITE" id="PS51196"/>
    </source>
</evidence>
<keyword evidence="1" id="KW-0813">Transport</keyword>
<keyword evidence="11" id="KW-1185">Reference proteome</keyword>
<evidence type="ECO:0000256" key="8">
    <source>
        <dbReference type="ARBA" id="ARBA00023136"/>
    </source>
</evidence>
<dbReference type="Gene3D" id="3.90.1440.10">
    <property type="entry name" value="SecA, preprotein cross-linking domain"/>
    <property type="match status" value="1"/>
</dbReference>
<dbReference type="PRINTS" id="PR00906">
    <property type="entry name" value="SECA"/>
</dbReference>
<dbReference type="Proteomes" id="UP001607157">
    <property type="component" value="Unassembled WGS sequence"/>
</dbReference>
<organism evidence="10 11">
    <name type="scientific">Roseovarius aquimarinus</name>
    <dbReference type="NCBI Taxonomy" id="1229156"/>
    <lineage>
        <taxon>Bacteria</taxon>
        <taxon>Pseudomonadati</taxon>
        <taxon>Pseudomonadota</taxon>
        <taxon>Alphaproteobacteria</taxon>
        <taxon>Rhodobacterales</taxon>
        <taxon>Roseobacteraceae</taxon>
        <taxon>Roseovarius</taxon>
    </lineage>
</organism>
<keyword evidence="5" id="KW-0653">Protein transport</keyword>
<dbReference type="EMBL" id="JBIHMM010000001">
    <property type="protein sequence ID" value="MFH0253658.1"/>
    <property type="molecule type" value="Genomic_DNA"/>
</dbReference>
<dbReference type="InterPro" id="IPR036670">
    <property type="entry name" value="SecA_X-link_sf"/>
</dbReference>
<dbReference type="InterPro" id="IPR011115">
    <property type="entry name" value="SecA_DEAD"/>
</dbReference>
<dbReference type="Pfam" id="PF07517">
    <property type="entry name" value="SecA_DEAD"/>
    <property type="match status" value="1"/>
</dbReference>
<dbReference type="Pfam" id="PF21090">
    <property type="entry name" value="P-loop_SecA"/>
    <property type="match status" value="1"/>
</dbReference>
<proteinExistence type="predicted"/>
<evidence type="ECO:0000256" key="2">
    <source>
        <dbReference type="ARBA" id="ARBA00022475"/>
    </source>
</evidence>
<dbReference type="InterPro" id="IPR027417">
    <property type="entry name" value="P-loop_NTPase"/>
</dbReference>
<sequence length="646" mass="70936">MMRVHQGQGGSHLLPFARSRRKPVTKEAPPFPRAWLFWQEHIGWRVGQAGRAAGRFDEMHDRIASAWDELKRLDVARLAERIAAPACHASRLLIPDEAGLDIALALEVMRRETGLSLRRNQIECALWLLAGTCTELRTGEGKTLAAGLAAVVAARCGVSVHVATVNDYLASRDHALIAPVARHLGLSSAVVLLKDEDPAKQAAYDSDILYATNKTLVFDALRDRREKRLGRDPATARQMGQAFAIMDEADSVLIDDATVPMILSEPFADPPEADVTLFQDLLGFAQGTERGRDRSKDAQGNWRLTARGIDRLARAATAWTHPSARDDGLIGLAETALSAVHSFRKGVAYLVREGEIVMIDQATGRLMDDRKWGYGMQQMIELKEGLDPSPENRTVGQITQQTYFRQYRHLAGLTGTARECRGELWAIYGLGVVPVAPHAQSRMKDMGFTVFSRADEKWRAVAAEATRIAQTRAVLIGINDVAESEALQQVFAAEGRDVAVLDALTESREADLVAEAGQPGRITIATHLAGRGTDIALHEDVRAAGGLHVIIASVMASGRLERQLYGRAGRQGDPGSFSRRISLEDRGLTEGAKGLARFALLTMLRLRLVPRRALAGLQTLRDAQARGLRRKTLLREQELARHLGYR</sequence>
<dbReference type="PANTHER" id="PTHR30612">
    <property type="entry name" value="SECA INNER MEMBRANE COMPONENT OF SEC PROTEIN SECRETION SYSTEM"/>
    <property type="match status" value="1"/>
</dbReference>
<name>A0ABW7I671_9RHOB</name>
<dbReference type="SMART" id="SM00958">
    <property type="entry name" value="SecA_PP_bind"/>
    <property type="match status" value="1"/>
</dbReference>
<protein>
    <submittedName>
        <fullName evidence="10">Preprotein translocase subunit SecA</fullName>
    </submittedName>
</protein>
<dbReference type="SUPFAM" id="SSF81767">
    <property type="entry name" value="Pre-protein crosslinking domain of SecA"/>
    <property type="match status" value="1"/>
</dbReference>
<dbReference type="PANTHER" id="PTHR30612:SF0">
    <property type="entry name" value="CHLOROPLAST PROTEIN-TRANSPORTING ATPASE"/>
    <property type="match status" value="1"/>
</dbReference>
<dbReference type="InterPro" id="IPR044722">
    <property type="entry name" value="SecA_SF2_C"/>
</dbReference>
<evidence type="ECO:0000256" key="4">
    <source>
        <dbReference type="ARBA" id="ARBA00022840"/>
    </source>
</evidence>
<evidence type="ECO:0000313" key="10">
    <source>
        <dbReference type="EMBL" id="MFH0253658.1"/>
    </source>
</evidence>
<dbReference type="InterPro" id="IPR011130">
    <property type="entry name" value="SecA_preprotein_X-link_dom"/>
</dbReference>
<keyword evidence="2" id="KW-1003">Cell membrane</keyword>
<dbReference type="SUPFAM" id="SSF52540">
    <property type="entry name" value="P-loop containing nucleoside triphosphate hydrolases"/>
    <property type="match status" value="2"/>
</dbReference>
<accession>A0ABW7I671</accession>
<keyword evidence="8" id="KW-0472">Membrane</keyword>
<evidence type="ECO:0000256" key="5">
    <source>
        <dbReference type="ARBA" id="ARBA00022927"/>
    </source>
</evidence>
<dbReference type="InterPro" id="IPR000185">
    <property type="entry name" value="SecA"/>
</dbReference>
<evidence type="ECO:0000256" key="7">
    <source>
        <dbReference type="ARBA" id="ARBA00023010"/>
    </source>
</evidence>
<evidence type="ECO:0000256" key="3">
    <source>
        <dbReference type="ARBA" id="ARBA00022741"/>
    </source>
</evidence>
<feature type="domain" description="SecA family profile" evidence="9">
    <location>
        <begin position="31"/>
        <end position="615"/>
    </location>
</feature>
<evidence type="ECO:0000256" key="1">
    <source>
        <dbReference type="ARBA" id="ARBA00022448"/>
    </source>
</evidence>
<gene>
    <name evidence="10" type="ORF">ACGRVM_07125</name>
</gene>
<dbReference type="RefSeq" id="WP_394624031.1">
    <property type="nucleotide sequence ID" value="NZ_JBIHMM010000001.1"/>
</dbReference>
<keyword evidence="3" id="KW-0547">Nucleotide-binding</keyword>
<keyword evidence="6" id="KW-1278">Translocase</keyword>
<keyword evidence="7" id="KW-0811">Translocation</keyword>
<comment type="caution">
    <text evidence="10">The sequence shown here is derived from an EMBL/GenBank/DDBJ whole genome shotgun (WGS) entry which is preliminary data.</text>
</comment>
<dbReference type="PROSITE" id="PS51196">
    <property type="entry name" value="SECA_MOTOR_DEAD"/>
    <property type="match status" value="1"/>
</dbReference>
<dbReference type="Pfam" id="PF01043">
    <property type="entry name" value="SecA_PP_bind"/>
    <property type="match status" value="1"/>
</dbReference>
<dbReference type="SMART" id="SM00957">
    <property type="entry name" value="SecA_DEAD"/>
    <property type="match status" value="1"/>
</dbReference>
<keyword evidence="4" id="KW-0067">ATP-binding</keyword>
<evidence type="ECO:0000256" key="6">
    <source>
        <dbReference type="ARBA" id="ARBA00022967"/>
    </source>
</evidence>
<reference evidence="10 11" key="1">
    <citation type="submission" date="2024-10" db="EMBL/GenBank/DDBJ databases">
        <authorList>
            <person name="Yang X.-N."/>
        </authorList>
    </citation>
    <scope>NUCLEOTIDE SEQUENCE [LARGE SCALE GENOMIC DNA]</scope>
    <source>
        <strain evidence="10 11">CAU 1059</strain>
    </source>
</reference>
<evidence type="ECO:0000313" key="11">
    <source>
        <dbReference type="Proteomes" id="UP001607157"/>
    </source>
</evidence>
<dbReference type="Gene3D" id="3.40.50.300">
    <property type="entry name" value="P-loop containing nucleotide triphosphate hydrolases"/>
    <property type="match status" value="2"/>
</dbReference>
<dbReference type="InterPro" id="IPR014018">
    <property type="entry name" value="SecA_motor_DEAD"/>
</dbReference>